<name>A0A7T7MB59_9ACTO</name>
<keyword evidence="1" id="KW-0812">Transmembrane</keyword>
<dbReference type="GO" id="GO:0016020">
    <property type="term" value="C:membrane"/>
    <property type="evidence" value="ECO:0007669"/>
    <property type="project" value="InterPro"/>
</dbReference>
<dbReference type="Proteomes" id="UP000595895">
    <property type="component" value="Chromosome"/>
</dbReference>
<keyword evidence="2" id="KW-0808">Transferase</keyword>
<dbReference type="KEGG" id="awe:JG540_04455"/>
<dbReference type="Pfam" id="PF01066">
    <property type="entry name" value="CDP-OH_P_transf"/>
    <property type="match status" value="1"/>
</dbReference>
<feature type="transmembrane region" description="Helical" evidence="1">
    <location>
        <begin position="116"/>
        <end position="136"/>
    </location>
</feature>
<dbReference type="GO" id="GO:0008654">
    <property type="term" value="P:phospholipid biosynthetic process"/>
    <property type="evidence" value="ECO:0007669"/>
    <property type="project" value="InterPro"/>
</dbReference>
<accession>A0A7T7MB59</accession>
<proteinExistence type="predicted"/>
<dbReference type="GO" id="GO:0016780">
    <property type="term" value="F:phosphotransferase activity, for other substituted phosphate groups"/>
    <property type="evidence" value="ECO:0007669"/>
    <property type="project" value="InterPro"/>
</dbReference>
<protein>
    <submittedName>
        <fullName evidence="2">CDP-alcohol phosphatidyltransferase family protein</fullName>
    </submittedName>
</protein>
<reference evidence="2 3" key="1">
    <citation type="submission" date="2020-12" db="EMBL/GenBank/DDBJ databases">
        <authorList>
            <person name="Zhou J."/>
        </authorList>
    </citation>
    <scope>NUCLEOTIDE SEQUENCE [LARGE SCALE GENOMIC DNA]</scope>
    <source>
        <strain evidence="2 3">CCUG 61299</strain>
    </source>
</reference>
<organism evidence="2 3">
    <name type="scientific">Actinomyces weissii</name>
    <dbReference type="NCBI Taxonomy" id="675090"/>
    <lineage>
        <taxon>Bacteria</taxon>
        <taxon>Bacillati</taxon>
        <taxon>Actinomycetota</taxon>
        <taxon>Actinomycetes</taxon>
        <taxon>Actinomycetales</taxon>
        <taxon>Actinomycetaceae</taxon>
        <taxon>Actinomyces</taxon>
    </lineage>
</organism>
<sequence>MRSLYGLKHWYTRRLGFLVQASVRRGISPDLWTVVGVAAGALGAGAVALGWWPAAFVLLAARLGGANLDGAVARARGVSRPFGFVLNELGDRLSDLLMMAGLVCLAWRSGPAGSPVLLLVATVAATLPTFVSLSAAGAGAPRLNGGPVGKTERCLLAVLAAAQPAWLLVIGWVIIVGSLLTATVRLLRTRAALAAPGGASPQATPAGTAPAAR</sequence>
<feature type="transmembrane region" description="Helical" evidence="1">
    <location>
        <begin position="31"/>
        <end position="52"/>
    </location>
</feature>
<evidence type="ECO:0000313" key="3">
    <source>
        <dbReference type="Proteomes" id="UP000595895"/>
    </source>
</evidence>
<keyword evidence="1" id="KW-0472">Membrane</keyword>
<evidence type="ECO:0000256" key="1">
    <source>
        <dbReference type="SAM" id="Phobius"/>
    </source>
</evidence>
<gene>
    <name evidence="2" type="ORF">JG540_04455</name>
</gene>
<dbReference type="InterPro" id="IPR000462">
    <property type="entry name" value="CDP-OH_P_trans"/>
</dbReference>
<keyword evidence="3" id="KW-1185">Reference proteome</keyword>
<feature type="transmembrane region" description="Helical" evidence="1">
    <location>
        <begin position="156"/>
        <end position="180"/>
    </location>
</feature>
<dbReference type="EMBL" id="CP066802">
    <property type="protein sequence ID" value="QQM68095.1"/>
    <property type="molecule type" value="Genomic_DNA"/>
</dbReference>
<evidence type="ECO:0000313" key="2">
    <source>
        <dbReference type="EMBL" id="QQM68095.1"/>
    </source>
</evidence>
<dbReference type="AlphaFoldDB" id="A0A7T7MB59"/>
<dbReference type="RefSeq" id="WP_200277593.1">
    <property type="nucleotide sequence ID" value="NZ_CP066802.1"/>
</dbReference>
<dbReference type="Gene3D" id="1.20.120.1760">
    <property type="match status" value="1"/>
</dbReference>
<keyword evidence="1" id="KW-1133">Transmembrane helix</keyword>
<dbReference type="InterPro" id="IPR043130">
    <property type="entry name" value="CDP-OH_PTrfase_TM_dom"/>
</dbReference>